<evidence type="ECO:0000313" key="2">
    <source>
        <dbReference type="Proteomes" id="UP001056012"/>
    </source>
</evidence>
<protein>
    <submittedName>
        <fullName evidence="1">Uncharacterized protein</fullName>
    </submittedName>
</protein>
<dbReference type="Gene3D" id="3.80.10.10">
    <property type="entry name" value="Ribonuclease Inhibitor"/>
    <property type="match status" value="1"/>
</dbReference>
<evidence type="ECO:0000313" key="1">
    <source>
        <dbReference type="EMBL" id="USP74608.1"/>
    </source>
</evidence>
<dbReference type="EMBL" id="CP089274">
    <property type="protein sequence ID" value="USP74608.1"/>
    <property type="molecule type" value="Genomic_DNA"/>
</dbReference>
<dbReference type="OrthoDB" id="3691236at2759"/>
<accession>A0A9Q8Z5C7</accession>
<organism evidence="1 2">
    <name type="scientific">Curvularia clavata</name>
    <dbReference type="NCBI Taxonomy" id="95742"/>
    <lineage>
        <taxon>Eukaryota</taxon>
        <taxon>Fungi</taxon>
        <taxon>Dikarya</taxon>
        <taxon>Ascomycota</taxon>
        <taxon>Pezizomycotina</taxon>
        <taxon>Dothideomycetes</taxon>
        <taxon>Pleosporomycetidae</taxon>
        <taxon>Pleosporales</taxon>
        <taxon>Pleosporineae</taxon>
        <taxon>Pleosporaceae</taxon>
        <taxon>Curvularia</taxon>
    </lineage>
</organism>
<keyword evidence="2" id="KW-1185">Reference proteome</keyword>
<dbReference type="Proteomes" id="UP001056012">
    <property type="component" value="Chromosome 1"/>
</dbReference>
<reference evidence="1" key="1">
    <citation type="submission" date="2021-12" db="EMBL/GenBank/DDBJ databases">
        <title>Curvularia clavata genome.</title>
        <authorList>
            <person name="Cao Y."/>
        </authorList>
    </citation>
    <scope>NUCLEOTIDE SEQUENCE</scope>
    <source>
        <strain evidence="1">Yc1106</strain>
    </source>
</reference>
<gene>
    <name evidence="1" type="ORF">yc1106_01882</name>
</gene>
<proteinExistence type="predicted"/>
<name>A0A9Q8Z5C7_CURCL</name>
<sequence>MPSGEIRARRNARLEWRGFHPQSESEWHEIPESKGQIQSLAIDDFYMVPGSQLASWERHVDFSVLQSLHLARQIELVVLQRLADIAEQDGLPRLKSLNLPAISCEYEELIDAESTMTRLCASLHPLVELGIVGPRTKSFEAILQRHGDALQVFCIQDFILSAHQVLQLRESCPRVRTLNVEILRSAGDHVEIGIYQTLGSLRNLKSLSVILKCTDYRHGDGLDEPVILMMPSGDEEDQEAMEIAIRQVFVNAAVDASLAQAIFQQILAAHASVKAGLRPMLDCIRLQVGTVSVLNNQMMNEDFKGVLAWIGRSWICRRDPRDTHQNDVTIEEVDRDTRLCNGKRLEDDMEELSGSEQYADVWKALWPDTAAGWKEAWQSFPLANDVETFKDTKIFINFQTGERGKES</sequence>
<dbReference type="VEuPathDB" id="FungiDB:yc1106_01882"/>
<dbReference type="InterPro" id="IPR032675">
    <property type="entry name" value="LRR_dom_sf"/>
</dbReference>
<dbReference type="AlphaFoldDB" id="A0A9Q8Z5C7"/>